<proteinExistence type="predicted"/>
<dbReference type="VEuPathDB" id="FungiDB:CTRG_02348"/>
<feature type="region of interest" description="Disordered" evidence="3">
    <location>
        <begin position="58"/>
        <end position="80"/>
    </location>
</feature>
<feature type="compositionally biased region" description="Low complexity" evidence="3">
    <location>
        <begin position="58"/>
        <end position="70"/>
    </location>
</feature>
<dbReference type="KEGG" id="ctp:CTRG_02348"/>
<keyword evidence="5" id="KW-1185">Reference proteome</keyword>
<dbReference type="Proteomes" id="UP000002037">
    <property type="component" value="Unassembled WGS sequence"/>
</dbReference>
<evidence type="ECO:0000256" key="1">
    <source>
        <dbReference type="ARBA" id="ARBA00022574"/>
    </source>
</evidence>
<dbReference type="AlphaFoldDB" id="C5MA36"/>
<dbReference type="EMBL" id="GG692397">
    <property type="protein sequence ID" value="EER33530.1"/>
    <property type="molecule type" value="Genomic_DNA"/>
</dbReference>
<dbReference type="GO" id="GO:0031145">
    <property type="term" value="P:anaphase-promoting complex-dependent catabolic process"/>
    <property type="evidence" value="ECO:0007669"/>
    <property type="project" value="TreeGrafter"/>
</dbReference>
<dbReference type="InterPro" id="IPR015943">
    <property type="entry name" value="WD40/YVTN_repeat-like_dom_sf"/>
</dbReference>
<evidence type="ECO:0008006" key="6">
    <source>
        <dbReference type="Google" id="ProtNLM"/>
    </source>
</evidence>
<organism evidence="4 5">
    <name type="scientific">Candida tropicalis (strain ATCC MYA-3404 / T1)</name>
    <name type="common">Yeast</name>
    <dbReference type="NCBI Taxonomy" id="294747"/>
    <lineage>
        <taxon>Eukaryota</taxon>
        <taxon>Fungi</taxon>
        <taxon>Dikarya</taxon>
        <taxon>Ascomycota</taxon>
        <taxon>Saccharomycotina</taxon>
        <taxon>Pichiomycetes</taxon>
        <taxon>Debaryomycetaceae</taxon>
        <taxon>Candida/Lodderomyces clade</taxon>
        <taxon>Candida</taxon>
    </lineage>
</organism>
<dbReference type="HOGENOM" id="CLU_933825_0_0_1"/>
<dbReference type="GeneID" id="8301789"/>
<gene>
    <name evidence="4" type="ORF">CTRG_02348</name>
</gene>
<dbReference type="GO" id="GO:1905786">
    <property type="term" value="P:positive regulation of anaphase-promoting complex-dependent catabolic process"/>
    <property type="evidence" value="ECO:0007669"/>
    <property type="project" value="TreeGrafter"/>
</dbReference>
<dbReference type="GO" id="GO:1990757">
    <property type="term" value="F:ubiquitin ligase activator activity"/>
    <property type="evidence" value="ECO:0007669"/>
    <property type="project" value="TreeGrafter"/>
</dbReference>
<dbReference type="eggNOG" id="KOG0305">
    <property type="taxonomic scope" value="Eukaryota"/>
</dbReference>
<dbReference type="InterPro" id="IPR033010">
    <property type="entry name" value="Cdc20/Fizzy"/>
</dbReference>
<protein>
    <recommendedName>
        <fullName evidence="6">Anaphase-promoting complex subunit 4 WD40 domain-containing protein</fullName>
    </recommendedName>
</protein>
<dbReference type="OrthoDB" id="10263272at2759"/>
<dbReference type="GO" id="GO:0010997">
    <property type="term" value="F:anaphase-promoting complex binding"/>
    <property type="evidence" value="ECO:0007669"/>
    <property type="project" value="InterPro"/>
</dbReference>
<dbReference type="SUPFAM" id="SSF50978">
    <property type="entry name" value="WD40 repeat-like"/>
    <property type="match status" value="1"/>
</dbReference>
<dbReference type="InterPro" id="IPR036322">
    <property type="entry name" value="WD40_repeat_dom_sf"/>
</dbReference>
<evidence type="ECO:0000256" key="2">
    <source>
        <dbReference type="ARBA" id="ARBA00022737"/>
    </source>
</evidence>
<accession>C5MA36</accession>
<keyword evidence="1" id="KW-0853">WD repeat</keyword>
<evidence type="ECO:0000256" key="3">
    <source>
        <dbReference type="SAM" id="MobiDB-lite"/>
    </source>
</evidence>
<sequence length="298" mass="33287">MSRSLIPEIGNRFIPSSSSSSVYRTSHNYELDESNSSFSPVDLSLRENALFNHSSSNISSGHQVSVSSDSESIHAKSPISHVGSPLDLHQEIVAEALDFVHDTKVLKFDTVPNLRTKKIPFHNRLVGSMGDDVFTEMNKKPQTPVKTIVATDILQAPGLRNDYYSNLVSWSYKTNKVAVGLGSKVYLWGVDNNVTQINYNNEELITAVSCSNEDWILVATAAGKILLMDQQENAVIAEYTTNEGKCVFCFTWFNNSTMFLAGDDFGEVYIFKITKLFTAEIKLVKIFKCHQQQICGMY</sequence>
<dbReference type="Gene3D" id="2.130.10.10">
    <property type="entry name" value="YVTN repeat-like/Quinoprotein amine dehydrogenase"/>
    <property type="match status" value="1"/>
</dbReference>
<dbReference type="PANTHER" id="PTHR19918:SF5">
    <property type="entry name" value="MEIOSIS-SPECIFIC APC_C ACTIVATOR PROTEIN AMA1"/>
    <property type="match status" value="1"/>
</dbReference>
<dbReference type="PANTHER" id="PTHR19918">
    <property type="entry name" value="CELL DIVISION CYCLE 20 CDC20 FIZZY -RELATED"/>
    <property type="match status" value="1"/>
</dbReference>
<evidence type="ECO:0000313" key="5">
    <source>
        <dbReference type="Proteomes" id="UP000002037"/>
    </source>
</evidence>
<keyword evidence="2" id="KW-0677">Repeat</keyword>
<evidence type="ECO:0000313" key="4">
    <source>
        <dbReference type="EMBL" id="EER33530.1"/>
    </source>
</evidence>
<dbReference type="GO" id="GO:0005680">
    <property type="term" value="C:anaphase-promoting complex"/>
    <property type="evidence" value="ECO:0007669"/>
    <property type="project" value="TreeGrafter"/>
</dbReference>
<name>C5MA36_CANTT</name>
<dbReference type="STRING" id="294747.C5MA36"/>
<dbReference type="RefSeq" id="XP_002548051.1">
    <property type="nucleotide sequence ID" value="XM_002548005.1"/>
</dbReference>
<reference evidence="4 5" key="1">
    <citation type="journal article" date="2009" name="Nature">
        <title>Evolution of pathogenicity and sexual reproduction in eight Candida genomes.</title>
        <authorList>
            <person name="Butler G."/>
            <person name="Rasmussen M.D."/>
            <person name="Lin M.F."/>
            <person name="Santos M.A."/>
            <person name="Sakthikumar S."/>
            <person name="Munro C.A."/>
            <person name="Rheinbay E."/>
            <person name="Grabherr M."/>
            <person name="Forche A."/>
            <person name="Reedy J.L."/>
            <person name="Agrafioti I."/>
            <person name="Arnaud M.B."/>
            <person name="Bates S."/>
            <person name="Brown A.J."/>
            <person name="Brunke S."/>
            <person name="Costanzo M.C."/>
            <person name="Fitzpatrick D.A."/>
            <person name="de Groot P.W."/>
            <person name="Harris D."/>
            <person name="Hoyer L.L."/>
            <person name="Hube B."/>
            <person name="Klis F.M."/>
            <person name="Kodira C."/>
            <person name="Lennard N."/>
            <person name="Logue M.E."/>
            <person name="Martin R."/>
            <person name="Neiman A.M."/>
            <person name="Nikolaou E."/>
            <person name="Quail M.A."/>
            <person name="Quinn J."/>
            <person name="Santos M.C."/>
            <person name="Schmitzberger F.F."/>
            <person name="Sherlock G."/>
            <person name="Shah P."/>
            <person name="Silverstein K.A."/>
            <person name="Skrzypek M.S."/>
            <person name="Soll D."/>
            <person name="Staggs R."/>
            <person name="Stansfield I."/>
            <person name="Stumpf M.P."/>
            <person name="Sudbery P.E."/>
            <person name="Srikantha T."/>
            <person name="Zeng Q."/>
            <person name="Berman J."/>
            <person name="Berriman M."/>
            <person name="Heitman J."/>
            <person name="Gow N.A."/>
            <person name="Lorenz M.C."/>
            <person name="Birren B.W."/>
            <person name="Kellis M."/>
            <person name="Cuomo C.A."/>
        </authorList>
    </citation>
    <scope>NUCLEOTIDE SEQUENCE [LARGE SCALE GENOMIC DNA]</scope>
    <source>
        <strain evidence="5">ATCC MYA-3404 / T1</strain>
    </source>
</reference>